<keyword evidence="2" id="KW-1185">Reference proteome</keyword>
<evidence type="ECO:0000313" key="1">
    <source>
        <dbReference type="EMBL" id="MFH4980172.1"/>
    </source>
</evidence>
<dbReference type="AlphaFoldDB" id="A0ABD6ELU8"/>
<proteinExistence type="predicted"/>
<dbReference type="Proteomes" id="UP001608902">
    <property type="component" value="Unassembled WGS sequence"/>
</dbReference>
<dbReference type="PANTHER" id="PTHR17985">
    <property type="entry name" value="SER/THR-RICH PROTEIN T10 IN DGCR REGION"/>
    <property type="match status" value="1"/>
</dbReference>
<reference evidence="1 2" key="1">
    <citation type="submission" date="2024-08" db="EMBL/GenBank/DDBJ databases">
        <title>Gnathostoma spinigerum genome.</title>
        <authorList>
            <person name="Gonzalez-Bertolin B."/>
            <person name="Monzon S."/>
            <person name="Zaballos A."/>
            <person name="Jimenez P."/>
            <person name="Dekumyoy P."/>
            <person name="Varona S."/>
            <person name="Cuesta I."/>
            <person name="Sumanam S."/>
            <person name="Adisakwattana P."/>
            <person name="Gasser R.B."/>
            <person name="Hernandez-Gonzalez A."/>
            <person name="Young N.D."/>
            <person name="Perteguer M.J."/>
        </authorList>
    </citation>
    <scope>NUCLEOTIDE SEQUENCE [LARGE SCALE GENOMIC DNA]</scope>
    <source>
        <strain evidence="1">AL3</strain>
        <tissue evidence="1">Liver</tissue>
    </source>
</reference>
<name>A0ABD6ELU8_9BILA</name>
<protein>
    <submittedName>
        <fullName evidence="1">Uncharacterized protein</fullName>
    </submittedName>
</protein>
<organism evidence="1 2">
    <name type="scientific">Gnathostoma spinigerum</name>
    <dbReference type="NCBI Taxonomy" id="75299"/>
    <lineage>
        <taxon>Eukaryota</taxon>
        <taxon>Metazoa</taxon>
        <taxon>Ecdysozoa</taxon>
        <taxon>Nematoda</taxon>
        <taxon>Chromadorea</taxon>
        <taxon>Rhabditida</taxon>
        <taxon>Spirurina</taxon>
        <taxon>Gnathostomatomorpha</taxon>
        <taxon>Gnathostomatoidea</taxon>
        <taxon>Gnathostomatidae</taxon>
        <taxon>Gnathostoma</taxon>
    </lineage>
</organism>
<evidence type="ECO:0000313" key="2">
    <source>
        <dbReference type="Proteomes" id="UP001608902"/>
    </source>
</evidence>
<dbReference type="Pfam" id="PF05742">
    <property type="entry name" value="TANGO2"/>
    <property type="match status" value="1"/>
</dbReference>
<gene>
    <name evidence="1" type="ORF">AB6A40_006881</name>
</gene>
<sequence>MFEISGKIVIDYLSSNLSAVEYGYQVSCDAYQYNGFNLLLLDRVWRNGHKVYRLVNFINEHSQSSPEELDSGLYGFGNSLRTRPFKKVRRGVELLKRYVENREESESKEETLSKLLRILKDDQSTFPDEQILSQTEQPEELSKAMSQIFYKLPPPYRYGTRSHTILLIDGSNRVTYLESSRDDNCDGIKWHDVRHEFTLDE</sequence>
<dbReference type="EMBL" id="JBGFUD010005168">
    <property type="protein sequence ID" value="MFH4980172.1"/>
    <property type="molecule type" value="Genomic_DNA"/>
</dbReference>
<accession>A0ABD6ELU8</accession>
<comment type="caution">
    <text evidence="1">The sequence shown here is derived from an EMBL/GenBank/DDBJ whole genome shotgun (WGS) entry which is preliminary data.</text>
</comment>
<dbReference type="PANTHER" id="PTHR17985:SF8">
    <property type="entry name" value="TRANSPORT AND GOLGI ORGANIZATION PROTEIN 2 HOMOLOG"/>
    <property type="match status" value="1"/>
</dbReference>
<dbReference type="InterPro" id="IPR008551">
    <property type="entry name" value="TANGO2"/>
</dbReference>